<keyword evidence="3" id="KW-1185">Reference proteome</keyword>
<dbReference type="InterPro" id="IPR024535">
    <property type="entry name" value="RHGA/B-epi-like_pectate_lyase"/>
</dbReference>
<protein>
    <recommendedName>
        <fullName evidence="1">Rhamnogalacturonase A/B/Epimerase-like pectate lyase domain-containing protein</fullName>
    </recommendedName>
</protein>
<dbReference type="Pfam" id="PF12708">
    <property type="entry name" value="Pect-lyase_RHGA_epim"/>
    <property type="match status" value="1"/>
</dbReference>
<accession>A0A3A8NPM6</accession>
<dbReference type="InterPro" id="IPR011050">
    <property type="entry name" value="Pectin_lyase_fold/virulence"/>
</dbReference>
<proteinExistence type="predicted"/>
<dbReference type="OrthoDB" id="5488826at2"/>
<dbReference type="RefSeq" id="WP_120625297.1">
    <property type="nucleotide sequence ID" value="NZ_RAWG01000055.1"/>
</dbReference>
<sequence>MGARKGWQGLLGAGLGWVLAVGAPGGAEAAPWRSVLYPSTWKPGDTRPGNASQFLHDFSYAGYRMRQAEPPVRMDRVLDVTQAPYFADNTGASDVTAVLQQALDDAGALVGGGVVYLPRGTYRVAPPTGKAYALYLGKSNVVLRGQGATATFLYNSATDMRGKRVVLVAPRESTVSWTSGATGTTALTQDAPNQATRVQVASVTGYAVGTWVVVRADLTPARSEELNMGTTWTALPGPAFYRQVVAVDAATRTLTLDIPLRLGLLVRDAARVYRIPAHLSEVGIEHLSIGMRENPTAGTGEEDYTVPGTGAYAMHDSAAVLMNHVVDGWIRGVNSYRPPSNTQDVHLLSNGIDLNSARNVTVDACEMDKPQYKGGGGNGYLYSIRSSDSLIKDSVAFGGRHNFDFRSMHTTGNVLFNNRASNGEKVSDFHMHLSAANLVDNTTLYQERFEAADRSPYGTTSHGVTTTQSVFWNTNGAKAPAYGGTSVVRSQQYGQGYVIGMRGSVTTVDVSVTTKTAPADLAEVATSGNELVPQSLYVDQVQKRLGRAGEHDARALVYQAENLKPTSAGDVSSTAVEAGAELGGLRYHNTGAVGAKVTYTLYPRTVGTFAVQVRTKRNATRGQYQLDVGGVGVGGTRDEYASTTAYAEAELGTVTFTDLEPKLVTFTVVGKNAASTGYNVALDAIRLVRR</sequence>
<dbReference type="Proteomes" id="UP000273405">
    <property type="component" value="Unassembled WGS sequence"/>
</dbReference>
<gene>
    <name evidence="2" type="ORF">D7X12_11335</name>
</gene>
<dbReference type="AlphaFoldDB" id="A0A3A8NPM6"/>
<evidence type="ECO:0000259" key="1">
    <source>
        <dbReference type="Pfam" id="PF12708"/>
    </source>
</evidence>
<dbReference type="EMBL" id="RAWG01000055">
    <property type="protein sequence ID" value="RKH44141.1"/>
    <property type="molecule type" value="Genomic_DNA"/>
</dbReference>
<dbReference type="SUPFAM" id="SSF51126">
    <property type="entry name" value="Pectin lyase-like"/>
    <property type="match status" value="1"/>
</dbReference>
<reference evidence="3" key="1">
    <citation type="submission" date="2018-09" db="EMBL/GenBank/DDBJ databases">
        <authorList>
            <person name="Livingstone P.G."/>
            <person name="Whitworth D.E."/>
        </authorList>
    </citation>
    <scope>NUCLEOTIDE SEQUENCE [LARGE SCALE GENOMIC DNA]</scope>
    <source>
        <strain evidence="3">CA040B</strain>
    </source>
</reference>
<evidence type="ECO:0000313" key="3">
    <source>
        <dbReference type="Proteomes" id="UP000273405"/>
    </source>
</evidence>
<dbReference type="InterPro" id="IPR012334">
    <property type="entry name" value="Pectin_lyas_fold"/>
</dbReference>
<comment type="caution">
    <text evidence="2">The sequence shown here is derived from an EMBL/GenBank/DDBJ whole genome shotgun (WGS) entry which is preliminary data.</text>
</comment>
<dbReference type="Gene3D" id="2.160.20.10">
    <property type="entry name" value="Single-stranded right-handed beta-helix, Pectin lyase-like"/>
    <property type="match status" value="1"/>
</dbReference>
<feature type="domain" description="Rhamnogalacturonase A/B/Epimerase-like pectate lyase" evidence="1">
    <location>
        <begin position="87"/>
        <end position="168"/>
    </location>
</feature>
<evidence type="ECO:0000313" key="2">
    <source>
        <dbReference type="EMBL" id="RKH44141.1"/>
    </source>
</evidence>
<name>A0A3A8NPM6_9BACT</name>
<organism evidence="2 3">
    <name type="scientific">Corallococcus sicarius</name>
    <dbReference type="NCBI Taxonomy" id="2316726"/>
    <lineage>
        <taxon>Bacteria</taxon>
        <taxon>Pseudomonadati</taxon>
        <taxon>Myxococcota</taxon>
        <taxon>Myxococcia</taxon>
        <taxon>Myxococcales</taxon>
        <taxon>Cystobacterineae</taxon>
        <taxon>Myxococcaceae</taxon>
        <taxon>Corallococcus</taxon>
    </lineage>
</organism>